<keyword evidence="3" id="KW-0238">DNA-binding</keyword>
<evidence type="ECO:0000313" key="8">
    <source>
        <dbReference type="Proteomes" id="UP001318860"/>
    </source>
</evidence>
<comment type="caution">
    <text evidence="7">The sequence shown here is derived from an EMBL/GenBank/DDBJ whole genome shotgun (WGS) entry which is preliminary data.</text>
</comment>
<proteinExistence type="predicted"/>
<evidence type="ECO:0000256" key="5">
    <source>
        <dbReference type="ARBA" id="ARBA00023242"/>
    </source>
</evidence>
<keyword evidence="5" id="KW-0539">Nucleus</keyword>
<gene>
    <name evidence="7" type="ORF">DH2020_023960</name>
</gene>
<dbReference type="EMBL" id="JABTTQ020000013">
    <property type="protein sequence ID" value="KAK6143612.1"/>
    <property type="molecule type" value="Genomic_DNA"/>
</dbReference>
<dbReference type="SUPFAM" id="SSF47459">
    <property type="entry name" value="HLH, helix-loop-helix DNA-binding domain"/>
    <property type="match status" value="1"/>
</dbReference>
<keyword evidence="4" id="KW-0804">Transcription</keyword>
<dbReference type="SMART" id="SM00353">
    <property type="entry name" value="HLH"/>
    <property type="match status" value="1"/>
</dbReference>
<keyword evidence="2" id="KW-0805">Transcription regulation</keyword>
<evidence type="ECO:0000256" key="2">
    <source>
        <dbReference type="ARBA" id="ARBA00023015"/>
    </source>
</evidence>
<feature type="domain" description="BHLH" evidence="6">
    <location>
        <begin position="184"/>
        <end position="233"/>
    </location>
</feature>
<comment type="subcellular location">
    <subcellularLocation>
        <location evidence="1">Nucleus</location>
    </subcellularLocation>
</comment>
<accession>A0ABR0W7I2</accession>
<dbReference type="PROSITE" id="PS50888">
    <property type="entry name" value="BHLH"/>
    <property type="match status" value="1"/>
</dbReference>
<dbReference type="Proteomes" id="UP001318860">
    <property type="component" value="Unassembled WGS sequence"/>
</dbReference>
<evidence type="ECO:0000313" key="7">
    <source>
        <dbReference type="EMBL" id="KAK6143612.1"/>
    </source>
</evidence>
<sequence>MEGVVGTIPEGGWNNFISDEADFMAQLLGNCSIPNHDHVQNNASNFAISSVFWPCHESNNSNNVVGVDESTYSFSQGVQQSYYPSVSHHHHFLMNNSNNNFVTMDYCNRNYNNVIEEDHDEYLLNGQDVSNESTMVSDDHHKLSEDVFQEKISLHLGKRREKSIQEVQLMIKEDKSSSVSEKYSRKRPRIPTGEKRRERINERLRILQSLVPNGTKVDISTMLEEAVQYVKFLQLQIKVKMGGIYACGEFFNNELISRWEPFINIEWKNQGRSREVEASGVTPSSFRTFGAPPRRIRIIGSVQEEFIRKRPCHSSLITRLRKVGIFVLNLRRERFYYRRTHQVGQSLLDMKVRKKEMMNPLLFWFRTHRIIEIGSIGTNPTAFTARVILLAFKLKAFGYATSHSRLSRCLRWMECP</sequence>
<evidence type="ECO:0000256" key="3">
    <source>
        <dbReference type="ARBA" id="ARBA00023125"/>
    </source>
</evidence>
<reference evidence="7 8" key="1">
    <citation type="journal article" date="2021" name="Comput. Struct. Biotechnol. J.">
        <title>De novo genome assembly of the potent medicinal plant Rehmannia glutinosa using nanopore technology.</title>
        <authorList>
            <person name="Ma L."/>
            <person name="Dong C."/>
            <person name="Song C."/>
            <person name="Wang X."/>
            <person name="Zheng X."/>
            <person name="Niu Y."/>
            <person name="Chen S."/>
            <person name="Feng W."/>
        </authorList>
    </citation>
    <scope>NUCLEOTIDE SEQUENCE [LARGE SCALE GENOMIC DNA]</scope>
    <source>
        <strain evidence="7">DH-2019</strain>
    </source>
</reference>
<dbReference type="InterPro" id="IPR045843">
    <property type="entry name" value="IND-like"/>
</dbReference>
<keyword evidence="8" id="KW-1185">Reference proteome</keyword>
<dbReference type="Gene3D" id="4.10.280.10">
    <property type="entry name" value="Helix-loop-helix DNA-binding domain"/>
    <property type="match status" value="1"/>
</dbReference>
<protein>
    <recommendedName>
        <fullName evidence="6">BHLH domain-containing protein</fullName>
    </recommendedName>
</protein>
<dbReference type="PANTHER" id="PTHR16223:SF274">
    <property type="entry name" value="TRANSCRIPTION FACTOR BHLH84"/>
    <property type="match status" value="1"/>
</dbReference>
<dbReference type="Pfam" id="PF00010">
    <property type="entry name" value="HLH"/>
    <property type="match status" value="1"/>
</dbReference>
<dbReference type="InterPro" id="IPR011598">
    <property type="entry name" value="bHLH_dom"/>
</dbReference>
<dbReference type="InterPro" id="IPR036638">
    <property type="entry name" value="HLH_DNA-bd_sf"/>
</dbReference>
<evidence type="ECO:0000259" key="6">
    <source>
        <dbReference type="PROSITE" id="PS50888"/>
    </source>
</evidence>
<evidence type="ECO:0000256" key="4">
    <source>
        <dbReference type="ARBA" id="ARBA00023163"/>
    </source>
</evidence>
<dbReference type="PANTHER" id="PTHR16223">
    <property type="entry name" value="TRANSCRIPTION FACTOR BHLH83-RELATED"/>
    <property type="match status" value="1"/>
</dbReference>
<name>A0ABR0W7I2_REHGL</name>
<organism evidence="7 8">
    <name type="scientific">Rehmannia glutinosa</name>
    <name type="common">Chinese foxglove</name>
    <dbReference type="NCBI Taxonomy" id="99300"/>
    <lineage>
        <taxon>Eukaryota</taxon>
        <taxon>Viridiplantae</taxon>
        <taxon>Streptophyta</taxon>
        <taxon>Embryophyta</taxon>
        <taxon>Tracheophyta</taxon>
        <taxon>Spermatophyta</taxon>
        <taxon>Magnoliopsida</taxon>
        <taxon>eudicotyledons</taxon>
        <taxon>Gunneridae</taxon>
        <taxon>Pentapetalae</taxon>
        <taxon>asterids</taxon>
        <taxon>lamiids</taxon>
        <taxon>Lamiales</taxon>
        <taxon>Orobanchaceae</taxon>
        <taxon>Rehmannieae</taxon>
        <taxon>Rehmannia</taxon>
    </lineage>
</organism>
<evidence type="ECO:0000256" key="1">
    <source>
        <dbReference type="ARBA" id="ARBA00004123"/>
    </source>
</evidence>